<dbReference type="PANTHER" id="PTHR45785">
    <property type="entry name" value="COMPLEMENT FACTOR H-RELATED"/>
    <property type="match status" value="1"/>
</dbReference>
<comment type="caution">
    <text evidence="4">Lacks conserved residue(s) required for the propagation of feature annotation.</text>
</comment>
<evidence type="ECO:0000313" key="6">
    <source>
        <dbReference type="Ensembl" id="ENSUMAP00000028404"/>
    </source>
</evidence>
<evidence type="ECO:0000256" key="2">
    <source>
        <dbReference type="ARBA" id="ARBA00022729"/>
    </source>
</evidence>
<feature type="domain" description="Sushi" evidence="5">
    <location>
        <begin position="82"/>
        <end position="140"/>
    </location>
</feature>
<dbReference type="GO" id="GO:0001851">
    <property type="term" value="F:complement component C3b binding"/>
    <property type="evidence" value="ECO:0007669"/>
    <property type="project" value="TreeGrafter"/>
</dbReference>
<feature type="disulfide bond" evidence="4">
    <location>
        <begin position="84"/>
        <end position="127"/>
    </location>
</feature>
<feature type="disulfide bond" evidence="4">
    <location>
        <begin position="26"/>
        <end position="69"/>
    </location>
</feature>
<dbReference type="FunFam" id="2.10.70.10:FF:000026">
    <property type="entry name" value="Complement inhibitory factor H"/>
    <property type="match status" value="2"/>
</dbReference>
<keyword evidence="1 4" id="KW-0768">Sushi</keyword>
<dbReference type="InterPro" id="IPR035976">
    <property type="entry name" value="Sushi/SCR/CCP_sf"/>
</dbReference>
<dbReference type="GeneTree" id="ENSGT00940000164315"/>
<dbReference type="Pfam" id="PF00084">
    <property type="entry name" value="Sushi"/>
    <property type="match status" value="2"/>
</dbReference>
<feature type="domain" description="Sushi" evidence="5">
    <location>
        <begin position="24"/>
        <end position="80"/>
    </location>
</feature>
<dbReference type="Ensembl" id="ENSUMAT00000033600.1">
    <property type="protein sequence ID" value="ENSUMAP00000028404.1"/>
    <property type="gene ID" value="ENSUMAG00000020646.1"/>
</dbReference>
<dbReference type="PROSITE" id="PS50923">
    <property type="entry name" value="SUSHI"/>
    <property type="match status" value="2"/>
</dbReference>
<proteinExistence type="predicted"/>
<dbReference type="OMA" id="HNARARY"/>
<dbReference type="GO" id="GO:0005615">
    <property type="term" value="C:extracellular space"/>
    <property type="evidence" value="ECO:0007669"/>
    <property type="project" value="TreeGrafter"/>
</dbReference>
<dbReference type="Gene3D" id="2.10.70.10">
    <property type="entry name" value="Complement Module, domain 1"/>
    <property type="match status" value="2"/>
</dbReference>
<reference evidence="6" key="1">
    <citation type="submission" date="2019-03" db="UniProtKB">
        <authorList>
            <consortium name="Ensembl"/>
        </authorList>
    </citation>
    <scope>IDENTIFICATION</scope>
</reference>
<protein>
    <recommendedName>
        <fullName evidence="5">Sushi domain-containing protein</fullName>
    </recommendedName>
</protein>
<name>A0A452V4H0_URSMA</name>
<dbReference type="GO" id="GO:0006956">
    <property type="term" value="P:complement activation"/>
    <property type="evidence" value="ECO:0007669"/>
    <property type="project" value="TreeGrafter"/>
</dbReference>
<dbReference type="SUPFAM" id="SSF57535">
    <property type="entry name" value="Complement control module/SCR domain"/>
    <property type="match status" value="2"/>
</dbReference>
<evidence type="ECO:0000259" key="5">
    <source>
        <dbReference type="PROSITE" id="PS50923"/>
    </source>
</evidence>
<dbReference type="InterPro" id="IPR051503">
    <property type="entry name" value="ComplSys_Reg/VirEntry_Med"/>
</dbReference>
<keyword evidence="3 4" id="KW-1015">Disulfide bond</keyword>
<dbReference type="InterPro" id="IPR000436">
    <property type="entry name" value="Sushi_SCR_CCP_dom"/>
</dbReference>
<dbReference type="SMART" id="SM00032">
    <property type="entry name" value="CCP"/>
    <property type="match status" value="2"/>
</dbReference>
<evidence type="ECO:0000256" key="3">
    <source>
        <dbReference type="ARBA" id="ARBA00023157"/>
    </source>
</evidence>
<sequence length="162" mass="17626">MKGPNIIQCVDGEWTSLPICIEGTTCGDIPALDYGYVVESSAPPYHHGDSVEFNCRETFTLIGHRSITCAGGMWTQLPQCVGKCGPPPPIDNGDITSFPLPAYAPGSSVEYRCQAFYALQGNRNVICSNGQWSEPPKCLGKYFNVLMDSGKISVVNTMFCYL</sequence>
<keyword evidence="2" id="KW-0732">Signal</keyword>
<evidence type="ECO:0000256" key="1">
    <source>
        <dbReference type="ARBA" id="ARBA00022659"/>
    </source>
</evidence>
<evidence type="ECO:0000256" key="4">
    <source>
        <dbReference type="PROSITE-ProRule" id="PRU00302"/>
    </source>
</evidence>
<organism evidence="6">
    <name type="scientific">Ursus maritimus</name>
    <name type="common">Polar bear</name>
    <name type="synonym">Thalarctos maritimus</name>
    <dbReference type="NCBI Taxonomy" id="29073"/>
    <lineage>
        <taxon>Eukaryota</taxon>
        <taxon>Metazoa</taxon>
        <taxon>Chordata</taxon>
        <taxon>Craniata</taxon>
        <taxon>Vertebrata</taxon>
        <taxon>Euteleostomi</taxon>
        <taxon>Mammalia</taxon>
        <taxon>Eutheria</taxon>
        <taxon>Laurasiatheria</taxon>
        <taxon>Carnivora</taxon>
        <taxon>Caniformia</taxon>
        <taxon>Ursidae</taxon>
        <taxon>Ursus</taxon>
    </lineage>
</organism>
<dbReference type="CDD" id="cd00033">
    <property type="entry name" value="CCP"/>
    <property type="match status" value="2"/>
</dbReference>
<dbReference type="AlphaFoldDB" id="A0A452V4H0"/>
<accession>A0A452V4H0</accession>
<dbReference type="PANTHER" id="PTHR45785:SF12">
    <property type="entry name" value="COMPLEMENT FACTOR H-RELATED PROTEIN 1-RELATED"/>
    <property type="match status" value="1"/>
</dbReference>